<protein>
    <submittedName>
        <fullName evidence="2">Uncharacterized protein</fullName>
    </submittedName>
</protein>
<name>A0ABT5PK39_9PSED</name>
<comment type="caution">
    <text evidence="2">The sequence shown here is derived from an EMBL/GenBank/DDBJ whole genome shotgun (WGS) entry which is preliminary data.</text>
</comment>
<dbReference type="EMBL" id="JAMDGS010000002">
    <property type="protein sequence ID" value="MDD1123931.1"/>
    <property type="molecule type" value="Genomic_DNA"/>
</dbReference>
<evidence type="ECO:0000313" key="2">
    <source>
        <dbReference type="EMBL" id="MDD1123931.1"/>
    </source>
</evidence>
<evidence type="ECO:0000313" key="3">
    <source>
        <dbReference type="Proteomes" id="UP001150531"/>
    </source>
</evidence>
<keyword evidence="1" id="KW-1133">Transmembrane helix</keyword>
<sequence>MTAKNQAGSGGLVASLFRRPLRVALLLALLIIIVLVQSCSWFAAPIGNYVAEKVFPDLDPPPEREAPPTFKQYLSSPISQAILGGRGRGLNCSIPEIGKSLFETPEQTASVSLHFRPSCVMHDLCYRHGYATYGYAQADCDRALQTSAFRMCRQINKSLGNEKPIYDDCQTEAKKVLLGVSLGGAGSFRASGKSTYFEYDPMPEKADNYVVARAFAINQAQAASGELGVIAYHFLRNSVRAKMLRVDPGDPRRLLEVLSDPAPYPGQLIATAPTTEWLGNGQSSMIAVARNSFSDTRVGLVQFSPLLENNKISLSLKPCPQPWVAAKCSPDLGSSIARLANVDGRPMLVSLAHWAGFKASDSSSRVHTVKLVRSDLAGDPIIDDYTLNAQLGIRDRYRFLQNELLLEKDAQGRDTHAWILVRGMKLDPASGLIVDNPDAKGYEDRLLVIRQPLADGQAGNTQRFVVDAKEVDDPLSLIHLQEGSGVALAGLSWSREDLERLEDAEPAAHSPFLSLWRLPQDVQPSVQAVVQSERIPLDPALKNDFIDRPPVVINAPGFAAPIVVWTRMAAETKLPVTQASFDVVFNSLDSTPDVNHKSALTRLGAISCTLDLKQQLYSDNAKPVRQNANRAEGERSATALTPVTEGRGVNELFRRWKMSQTIVSKKPSGDSALDDLTVTVVFNGYTSMSFQAVLKSTDGRLRFSQTLPQAQYLSCKDL</sequence>
<reference evidence="2" key="1">
    <citation type="submission" date="2022-05" db="EMBL/GenBank/DDBJ databases">
        <title>Novel Pseudomonas spp. Isolated from a Rainbow Trout Aquaculture Facility.</title>
        <authorList>
            <person name="Testerman T."/>
            <person name="Graf J."/>
        </authorList>
    </citation>
    <scope>NUCLEOTIDE SEQUENCE</scope>
    <source>
        <strain evidence="2">ID386</strain>
    </source>
</reference>
<keyword evidence="3" id="KW-1185">Reference proteome</keyword>
<dbReference type="RefSeq" id="WP_273899159.1">
    <property type="nucleotide sequence ID" value="NZ_JAMDGS010000002.1"/>
</dbReference>
<keyword evidence="1" id="KW-0472">Membrane</keyword>
<accession>A0ABT5PK39</accession>
<dbReference type="Proteomes" id="UP001150531">
    <property type="component" value="Unassembled WGS sequence"/>
</dbReference>
<evidence type="ECO:0000256" key="1">
    <source>
        <dbReference type="SAM" id="Phobius"/>
    </source>
</evidence>
<keyword evidence="1" id="KW-0812">Transmembrane</keyword>
<organism evidence="2 3">
    <name type="scientific">Pseudomonas aphyarum</name>
    <dbReference type="NCBI Taxonomy" id="2942629"/>
    <lineage>
        <taxon>Bacteria</taxon>
        <taxon>Pseudomonadati</taxon>
        <taxon>Pseudomonadota</taxon>
        <taxon>Gammaproteobacteria</taxon>
        <taxon>Pseudomonadales</taxon>
        <taxon>Pseudomonadaceae</taxon>
        <taxon>Pseudomonas</taxon>
    </lineage>
</organism>
<gene>
    <name evidence="2" type="ORF">M5G18_04970</name>
</gene>
<dbReference type="Gene3D" id="1.20.90.10">
    <property type="entry name" value="Phospholipase A2 domain"/>
    <property type="match status" value="1"/>
</dbReference>
<proteinExistence type="predicted"/>
<dbReference type="InterPro" id="IPR036444">
    <property type="entry name" value="PLipase_A2_dom_sf"/>
</dbReference>
<feature type="transmembrane region" description="Helical" evidence="1">
    <location>
        <begin position="21"/>
        <end position="44"/>
    </location>
</feature>